<proteinExistence type="predicted"/>
<dbReference type="AlphaFoldDB" id="A0A175VJL7"/>
<sequence length="201" mass="21379">MQNAHYGSIAQGQALLSDRPSKKRLQPNFAIGLPDNSQEGTILPAAAKSVAEIGVSNLKLEPTHALAWFFVGTRTSFLGAQLAYVVGSLYSVMAVRVRASKEALVSFFTSYANLVRAATRRLASFCGSNKLLKKEAATMATVPTPATSKVFTFLIASSACRLADLSRIRTISAVADTKARITLAGLPLMFLSRTPNGEVAA</sequence>
<comment type="caution">
    <text evidence="1">The sequence shown here is derived from an EMBL/GenBank/DDBJ whole genome shotgun (WGS) entry which is preliminary data.</text>
</comment>
<accession>A0A175VJL7</accession>
<evidence type="ECO:0008006" key="3">
    <source>
        <dbReference type="Google" id="ProtNLM"/>
    </source>
</evidence>
<protein>
    <recommendedName>
        <fullName evidence="3">Ash-like/host cell division inhibitor Icd-like protein</fullName>
    </recommendedName>
</protein>
<dbReference type="Pfam" id="PF10554">
    <property type="entry name" value="Phage_ASH"/>
    <property type="match status" value="1"/>
</dbReference>
<evidence type="ECO:0000313" key="2">
    <source>
        <dbReference type="Proteomes" id="UP000078435"/>
    </source>
</evidence>
<dbReference type="EMBL" id="JMGO02000003">
    <property type="protein sequence ID" value="KXU80657.1"/>
    <property type="molecule type" value="Genomic_DNA"/>
</dbReference>
<evidence type="ECO:0000313" key="1">
    <source>
        <dbReference type="EMBL" id="KXU80657.1"/>
    </source>
</evidence>
<gene>
    <name evidence="1" type="ORF">LCR_11225</name>
</gene>
<dbReference type="InterPro" id="IPR018880">
    <property type="entry name" value="Phage_P4_Ash"/>
</dbReference>
<dbReference type="Proteomes" id="UP000078435">
    <property type="component" value="Unassembled WGS sequence"/>
</dbReference>
<name>A0A175VJL7_AEREN</name>
<organism evidence="1 2">
    <name type="scientific">Aeromonas enteropelogenes</name>
    <name type="common">Aeromonas trota</name>
    <dbReference type="NCBI Taxonomy" id="29489"/>
    <lineage>
        <taxon>Bacteria</taxon>
        <taxon>Pseudomonadati</taxon>
        <taxon>Pseudomonadota</taxon>
        <taxon>Gammaproteobacteria</taxon>
        <taxon>Aeromonadales</taxon>
        <taxon>Aeromonadaceae</taxon>
        <taxon>Aeromonas</taxon>
    </lineage>
</organism>
<reference evidence="1 2" key="1">
    <citation type="submission" date="2016-02" db="EMBL/GenBank/DDBJ databases">
        <title>Draft genome sequence of Aeromonas trota strain 1999lcr isolated from cerebrospinal fluid (CSF).</title>
        <authorList>
            <person name="Dallagassa C.B."/>
            <person name="Prediger K.C."/>
            <person name="Weiss V.A."/>
            <person name="Assis F.E."/>
            <person name="Baura V."/>
            <person name="Cruz L.M."/>
            <person name="Souza E.M."/>
            <person name="Pedrosa F.O."/>
            <person name="Fadel-Picheth C.M."/>
        </authorList>
    </citation>
    <scope>NUCLEOTIDE SEQUENCE [LARGE SCALE GENOMIC DNA]</scope>
    <source>
        <strain evidence="1 2">1999lcr</strain>
    </source>
</reference>
<dbReference type="RefSeq" id="WP_026457194.1">
    <property type="nucleotide sequence ID" value="NZ_JMGO02000003.1"/>
</dbReference>
<dbReference type="OrthoDB" id="5592372at2"/>